<feature type="signal peptide" evidence="1">
    <location>
        <begin position="1"/>
        <end position="22"/>
    </location>
</feature>
<accession>A0AAV9JUG4</accession>
<comment type="caution">
    <text evidence="2">The sequence shown here is derived from an EMBL/GenBank/DDBJ whole genome shotgun (WGS) entry which is preliminary data.</text>
</comment>
<evidence type="ECO:0000313" key="2">
    <source>
        <dbReference type="EMBL" id="KAK4549347.1"/>
    </source>
</evidence>
<feature type="chain" id="PRO_5043530104" evidence="1">
    <location>
        <begin position="23"/>
        <end position="145"/>
    </location>
</feature>
<evidence type="ECO:0000313" key="3">
    <source>
        <dbReference type="Proteomes" id="UP001324427"/>
    </source>
</evidence>
<sequence>MRVRSLSATALAAAALFHGAFAQVPAPDAYIQAADVVQAAATSASTTTSTVSTVTLTRTVMRVVQTTTATRHADMKLPGTSLPSASLTLISFANGTTTVLGTGATPSSISTQSAQAMLPSGAACRVGTDTVGWAAMIGLVGLVAM</sequence>
<name>A0AAV9JUG4_9PEZI</name>
<dbReference type="EMBL" id="JAVFHQ010000004">
    <property type="protein sequence ID" value="KAK4549347.1"/>
    <property type="molecule type" value="Genomic_DNA"/>
</dbReference>
<keyword evidence="1" id="KW-0732">Signal</keyword>
<proteinExistence type="predicted"/>
<reference evidence="2 3" key="1">
    <citation type="submission" date="2021-11" db="EMBL/GenBank/DDBJ databases">
        <title>Black yeast isolated from Biological Soil Crust.</title>
        <authorList>
            <person name="Kurbessoian T."/>
        </authorList>
    </citation>
    <scope>NUCLEOTIDE SEQUENCE [LARGE SCALE GENOMIC DNA]</scope>
    <source>
        <strain evidence="2 3">CCFEE 5522</strain>
    </source>
</reference>
<keyword evidence="3" id="KW-1185">Reference proteome</keyword>
<protein>
    <submittedName>
        <fullName evidence="2">Uncharacterized protein</fullName>
    </submittedName>
</protein>
<organism evidence="2 3">
    <name type="scientific">Oleoguttula mirabilis</name>
    <dbReference type="NCBI Taxonomy" id="1507867"/>
    <lineage>
        <taxon>Eukaryota</taxon>
        <taxon>Fungi</taxon>
        <taxon>Dikarya</taxon>
        <taxon>Ascomycota</taxon>
        <taxon>Pezizomycotina</taxon>
        <taxon>Dothideomycetes</taxon>
        <taxon>Dothideomycetidae</taxon>
        <taxon>Mycosphaerellales</taxon>
        <taxon>Teratosphaeriaceae</taxon>
        <taxon>Oleoguttula</taxon>
    </lineage>
</organism>
<dbReference type="AlphaFoldDB" id="A0AAV9JUG4"/>
<evidence type="ECO:0000256" key="1">
    <source>
        <dbReference type="SAM" id="SignalP"/>
    </source>
</evidence>
<dbReference type="Proteomes" id="UP001324427">
    <property type="component" value="Unassembled WGS sequence"/>
</dbReference>
<gene>
    <name evidence="2" type="ORF">LTR36_006344</name>
</gene>